<reference evidence="2 3" key="1">
    <citation type="submission" date="2020-06" db="EMBL/GenBank/DDBJ databases">
        <title>Actinomadura xiongansis sp. nov., isolated from soil of Baiyangdian.</title>
        <authorList>
            <person name="Zhang X."/>
        </authorList>
    </citation>
    <scope>NUCLEOTIDE SEQUENCE [LARGE SCALE GENOMIC DNA]</scope>
    <source>
        <strain evidence="2 3">HBUM206468</strain>
    </source>
</reference>
<dbReference type="Pfam" id="PF03091">
    <property type="entry name" value="CutA1"/>
    <property type="match status" value="1"/>
</dbReference>
<dbReference type="InterPro" id="IPR004323">
    <property type="entry name" value="Ion_tolerance_CutA"/>
</dbReference>
<gene>
    <name evidence="2" type="ORF">HKK74_31280</name>
</gene>
<name>A0ABR7LYT4_9ACTN</name>
<proteinExistence type="inferred from homology"/>
<sequence>MTDYLQVSTTADSRDVAMNLLKTAVQARLAASGQVFGPAASVFWHEGQLGEGEEWQVFLRTTADRYPELEKHLKSRHPWDNPEVSFTVIDGGALSYLEWLARATR</sequence>
<evidence type="ECO:0000313" key="3">
    <source>
        <dbReference type="Proteomes" id="UP000805614"/>
    </source>
</evidence>
<comment type="caution">
    <text evidence="2">The sequence shown here is derived from an EMBL/GenBank/DDBJ whole genome shotgun (WGS) entry which is preliminary data.</text>
</comment>
<accession>A0ABR7LYT4</accession>
<dbReference type="Proteomes" id="UP000805614">
    <property type="component" value="Unassembled WGS sequence"/>
</dbReference>
<protein>
    <submittedName>
        <fullName evidence="2">Divalent-cation tolerance protein CutA</fullName>
    </submittedName>
</protein>
<dbReference type="Gene3D" id="3.30.70.120">
    <property type="match status" value="1"/>
</dbReference>
<dbReference type="SUPFAM" id="SSF54913">
    <property type="entry name" value="GlnB-like"/>
    <property type="match status" value="1"/>
</dbReference>
<organism evidence="2 3">
    <name type="scientific">Actinomadura alba</name>
    <dbReference type="NCBI Taxonomy" id="406431"/>
    <lineage>
        <taxon>Bacteria</taxon>
        <taxon>Bacillati</taxon>
        <taxon>Actinomycetota</taxon>
        <taxon>Actinomycetes</taxon>
        <taxon>Streptosporangiales</taxon>
        <taxon>Thermomonosporaceae</taxon>
        <taxon>Actinomadura</taxon>
    </lineage>
</organism>
<comment type="similarity">
    <text evidence="1">Belongs to the CutA family.</text>
</comment>
<evidence type="ECO:0000313" key="2">
    <source>
        <dbReference type="EMBL" id="MBC6469941.1"/>
    </source>
</evidence>
<dbReference type="RefSeq" id="WP_187246990.1">
    <property type="nucleotide sequence ID" value="NZ_BAAAOK010000017.1"/>
</dbReference>
<dbReference type="EMBL" id="JABVEC010000034">
    <property type="protein sequence ID" value="MBC6469941.1"/>
    <property type="molecule type" value="Genomic_DNA"/>
</dbReference>
<dbReference type="InterPro" id="IPR015867">
    <property type="entry name" value="N-reg_PII/ATP_PRibTrfase_C"/>
</dbReference>
<dbReference type="PANTHER" id="PTHR23419:SF8">
    <property type="entry name" value="FI09726P"/>
    <property type="match status" value="1"/>
</dbReference>
<evidence type="ECO:0000256" key="1">
    <source>
        <dbReference type="ARBA" id="ARBA00010169"/>
    </source>
</evidence>
<dbReference type="InterPro" id="IPR011322">
    <property type="entry name" value="N-reg_PII-like_a/b"/>
</dbReference>
<dbReference type="PANTHER" id="PTHR23419">
    <property type="entry name" value="DIVALENT CATION TOLERANCE CUTA-RELATED"/>
    <property type="match status" value="1"/>
</dbReference>
<keyword evidence="3" id="KW-1185">Reference proteome</keyword>